<dbReference type="InterPro" id="IPR027417">
    <property type="entry name" value="P-loop_NTPase"/>
</dbReference>
<dbReference type="CDD" id="cd00268">
    <property type="entry name" value="DEADc"/>
    <property type="match status" value="1"/>
</dbReference>
<keyword evidence="1 7" id="KW-0547">Nucleotide-binding</keyword>
<evidence type="ECO:0000256" key="2">
    <source>
        <dbReference type="ARBA" id="ARBA00022801"/>
    </source>
</evidence>
<dbReference type="Pfam" id="PF00270">
    <property type="entry name" value="DEAD"/>
    <property type="match status" value="1"/>
</dbReference>
<comment type="similarity">
    <text evidence="5 7">Belongs to the DEAD box helicase family.</text>
</comment>
<accession>A0ABX0X6N4</accession>
<keyword evidence="2 7" id="KW-0378">Hydrolase</keyword>
<evidence type="ECO:0000313" key="13">
    <source>
        <dbReference type="Proteomes" id="UP000770785"/>
    </source>
</evidence>
<evidence type="ECO:0000256" key="7">
    <source>
        <dbReference type="RuleBase" id="RU000492"/>
    </source>
</evidence>
<dbReference type="Gene3D" id="3.30.70.330">
    <property type="match status" value="1"/>
</dbReference>
<comment type="caution">
    <text evidence="12">The sequence shown here is derived from an EMBL/GenBank/DDBJ whole genome shotgun (WGS) entry which is preliminary data.</text>
</comment>
<evidence type="ECO:0000256" key="4">
    <source>
        <dbReference type="ARBA" id="ARBA00022840"/>
    </source>
</evidence>
<feature type="domain" description="Helicase ATP-binding" evidence="9">
    <location>
        <begin position="35"/>
        <end position="206"/>
    </location>
</feature>
<dbReference type="SUPFAM" id="SSF52540">
    <property type="entry name" value="P-loop containing nucleoside triphosphate hydrolases"/>
    <property type="match status" value="1"/>
</dbReference>
<dbReference type="PROSITE" id="PS00039">
    <property type="entry name" value="DEAD_ATP_HELICASE"/>
    <property type="match status" value="1"/>
</dbReference>
<keyword evidence="3 7" id="KW-0347">Helicase</keyword>
<dbReference type="GO" id="GO:0016787">
    <property type="term" value="F:hydrolase activity"/>
    <property type="evidence" value="ECO:0007669"/>
    <property type="project" value="UniProtKB-KW"/>
</dbReference>
<sequence>MTTYQESDLRDELKRAVADLGFITPTPVQAEAIPLILADGSRDLVALARTGTGKTAGFGLPVVNDIDTDLDAVQALILCPTRELCLQIARDISGYAKYRKDVKVTAVYGGAPITHQIREIRSGSQIIVGTPGRTLDLINRKKLKLENLKRVVLDEADEMLNMGFQEELNSILGATPDDKQTLLFSATMPKEAKKISRDYMTDPAEISVGHEDAGESKTDHQYFKVKGSSRFALLRLLIELDPDMYAVIFCRTRREVNGVAEDLRFAGHAADALHGDMSQAQRDDVMKRFRKRRIQLLVATDVAARGLDVQDLTHVINYNLPDAPEVYVHRSGRTGRAGKEGIAMSIITGRETRNIRAIEKYSNITFTQQPVPNQEEVYKLRALRFAEKIKAATLDSKVAAYLPEVIESFAGIEREELIQKILGYGLGELSKQLQGQGDVKEDNAKEKRLDKGDTDYTTLCVAVGRKQGYTVPQIIGMMNRRLPGKKINFGKIDIQNNITYIGVDSKAARKVVAAFEGAEDKGVRLDVKVFEGGTNVDGPSRSYGGGGKKKQYKPGNFKPRPSFSAKKKHRKG</sequence>
<dbReference type="InterPro" id="IPR012677">
    <property type="entry name" value="Nucleotide-bd_a/b_plait_sf"/>
</dbReference>
<evidence type="ECO:0000256" key="3">
    <source>
        <dbReference type="ARBA" id="ARBA00022806"/>
    </source>
</evidence>
<dbReference type="InterPro" id="IPR044742">
    <property type="entry name" value="DEAD/DEAH_RhlB"/>
</dbReference>
<evidence type="ECO:0000259" key="10">
    <source>
        <dbReference type="PROSITE" id="PS51194"/>
    </source>
</evidence>
<evidence type="ECO:0000256" key="6">
    <source>
        <dbReference type="PROSITE-ProRule" id="PRU00552"/>
    </source>
</evidence>
<evidence type="ECO:0000256" key="5">
    <source>
        <dbReference type="ARBA" id="ARBA00038437"/>
    </source>
</evidence>
<dbReference type="InterPro" id="IPR011545">
    <property type="entry name" value="DEAD/DEAH_box_helicase_dom"/>
</dbReference>
<evidence type="ECO:0000313" key="12">
    <source>
        <dbReference type="EMBL" id="NJC24543.1"/>
    </source>
</evidence>
<dbReference type="InterPro" id="IPR001650">
    <property type="entry name" value="Helicase_C-like"/>
</dbReference>
<dbReference type="RefSeq" id="WP_168035367.1">
    <property type="nucleotide sequence ID" value="NZ_JAATJH010000001.1"/>
</dbReference>
<dbReference type="GO" id="GO:0003724">
    <property type="term" value="F:RNA helicase activity"/>
    <property type="evidence" value="ECO:0007669"/>
    <property type="project" value="UniProtKB-EC"/>
</dbReference>
<organism evidence="12 13">
    <name type="scientific">Neolewinella antarctica</name>
    <dbReference type="NCBI Taxonomy" id="442734"/>
    <lineage>
        <taxon>Bacteria</taxon>
        <taxon>Pseudomonadati</taxon>
        <taxon>Bacteroidota</taxon>
        <taxon>Saprospiria</taxon>
        <taxon>Saprospirales</taxon>
        <taxon>Lewinellaceae</taxon>
        <taxon>Neolewinella</taxon>
    </lineage>
</organism>
<dbReference type="InterPro" id="IPR014001">
    <property type="entry name" value="Helicase_ATP-bd"/>
</dbReference>
<proteinExistence type="inferred from homology"/>
<feature type="region of interest" description="Disordered" evidence="8">
    <location>
        <begin position="533"/>
        <end position="572"/>
    </location>
</feature>
<protein>
    <submittedName>
        <fullName evidence="12">ATP-dependent RNA helicase DeaD</fullName>
        <ecNumber evidence="12">3.6.4.13</ecNumber>
    </submittedName>
</protein>
<feature type="domain" description="Helicase C-terminal" evidence="10">
    <location>
        <begin position="232"/>
        <end position="378"/>
    </location>
</feature>
<evidence type="ECO:0000259" key="11">
    <source>
        <dbReference type="PROSITE" id="PS51195"/>
    </source>
</evidence>
<dbReference type="InterPro" id="IPR050079">
    <property type="entry name" value="DEAD_box_RNA_helicase"/>
</dbReference>
<feature type="short sequence motif" description="Q motif" evidence="6">
    <location>
        <begin position="2"/>
        <end position="30"/>
    </location>
</feature>
<evidence type="ECO:0000259" key="9">
    <source>
        <dbReference type="PROSITE" id="PS51192"/>
    </source>
</evidence>
<keyword evidence="13" id="KW-1185">Reference proteome</keyword>
<dbReference type="PANTHER" id="PTHR47959">
    <property type="entry name" value="ATP-DEPENDENT RNA HELICASE RHLE-RELATED"/>
    <property type="match status" value="1"/>
</dbReference>
<dbReference type="Pfam" id="PF00271">
    <property type="entry name" value="Helicase_C"/>
    <property type="match status" value="1"/>
</dbReference>
<keyword evidence="4 7" id="KW-0067">ATP-binding</keyword>
<dbReference type="InterPro" id="IPR005580">
    <property type="entry name" value="DbpA/CsdA_RNA-bd_dom"/>
</dbReference>
<dbReference type="Gene3D" id="3.40.50.300">
    <property type="entry name" value="P-loop containing nucleotide triphosphate hydrolases"/>
    <property type="match status" value="2"/>
</dbReference>
<evidence type="ECO:0000256" key="8">
    <source>
        <dbReference type="SAM" id="MobiDB-lite"/>
    </source>
</evidence>
<dbReference type="EMBL" id="JAATJH010000001">
    <property type="protein sequence ID" value="NJC24543.1"/>
    <property type="molecule type" value="Genomic_DNA"/>
</dbReference>
<evidence type="ECO:0000256" key="1">
    <source>
        <dbReference type="ARBA" id="ARBA00022741"/>
    </source>
</evidence>
<dbReference type="Pfam" id="PF03880">
    <property type="entry name" value="DbpA"/>
    <property type="match status" value="1"/>
</dbReference>
<dbReference type="PANTHER" id="PTHR47959:SF13">
    <property type="entry name" value="ATP-DEPENDENT RNA HELICASE RHLE"/>
    <property type="match status" value="1"/>
</dbReference>
<dbReference type="SMART" id="SM00487">
    <property type="entry name" value="DEXDc"/>
    <property type="match status" value="1"/>
</dbReference>
<reference evidence="12 13" key="1">
    <citation type="submission" date="2020-03" db="EMBL/GenBank/DDBJ databases">
        <title>Genomic Encyclopedia of Type Strains, Phase IV (KMG-IV): sequencing the most valuable type-strain genomes for metagenomic binning, comparative biology and taxonomic classification.</title>
        <authorList>
            <person name="Goeker M."/>
        </authorList>
    </citation>
    <scope>NUCLEOTIDE SEQUENCE [LARGE SCALE GENOMIC DNA]</scope>
    <source>
        <strain evidence="12 13">DSM 105096</strain>
    </source>
</reference>
<dbReference type="EC" id="3.6.4.13" evidence="12"/>
<dbReference type="Proteomes" id="UP000770785">
    <property type="component" value="Unassembled WGS sequence"/>
</dbReference>
<dbReference type="PROSITE" id="PS51195">
    <property type="entry name" value="Q_MOTIF"/>
    <property type="match status" value="1"/>
</dbReference>
<name>A0ABX0X6N4_9BACT</name>
<dbReference type="CDD" id="cd12252">
    <property type="entry name" value="RRM_DbpA"/>
    <property type="match status" value="1"/>
</dbReference>
<dbReference type="InterPro" id="IPR014014">
    <property type="entry name" value="RNA_helicase_DEAD_Q_motif"/>
</dbReference>
<dbReference type="PROSITE" id="PS51192">
    <property type="entry name" value="HELICASE_ATP_BIND_1"/>
    <property type="match status" value="1"/>
</dbReference>
<feature type="domain" description="DEAD-box RNA helicase Q" evidence="11">
    <location>
        <begin position="2"/>
        <end position="30"/>
    </location>
</feature>
<dbReference type="PROSITE" id="PS51194">
    <property type="entry name" value="HELICASE_CTER"/>
    <property type="match status" value="1"/>
</dbReference>
<gene>
    <name evidence="12" type="ORF">GGR27_000024</name>
</gene>
<dbReference type="SMART" id="SM00490">
    <property type="entry name" value="HELICc"/>
    <property type="match status" value="1"/>
</dbReference>
<dbReference type="InterPro" id="IPR000629">
    <property type="entry name" value="RNA-helicase_DEAD-box_CS"/>
</dbReference>
<dbReference type="CDD" id="cd18787">
    <property type="entry name" value="SF2_C_DEAD"/>
    <property type="match status" value="1"/>
</dbReference>